<dbReference type="HOGENOM" id="CLU_020062_0_0_10"/>
<dbReference type="InterPro" id="IPR018973">
    <property type="entry name" value="MZB"/>
</dbReference>
<reference evidence="3" key="1">
    <citation type="submission" date="2008-06" db="EMBL/GenBank/DDBJ databases">
        <title>Complete sequence of Chlorobium phaeobacteroides BS1.</title>
        <authorList>
            <consortium name="US DOE Joint Genome Institute"/>
            <person name="Lucas S."/>
            <person name="Copeland A."/>
            <person name="Lapidus A."/>
            <person name="Glavina del Rio T."/>
            <person name="Dalin E."/>
            <person name="Tice H."/>
            <person name="Bruce D."/>
            <person name="Goodwin L."/>
            <person name="Pitluck S."/>
            <person name="Schmutz J."/>
            <person name="Larimer F."/>
            <person name="Land M."/>
            <person name="Hauser L."/>
            <person name="Kyrpides N."/>
            <person name="Ovchinnikova G."/>
            <person name="Li T."/>
            <person name="Liu Z."/>
            <person name="Zhao F."/>
            <person name="Overmann J."/>
            <person name="Bryant D.A."/>
            <person name="Richardson P."/>
        </authorList>
    </citation>
    <scope>NUCLEOTIDE SEQUENCE [LARGE SCALE GENOMIC DNA]</scope>
    <source>
        <strain evidence="3">BS1</strain>
    </source>
</reference>
<protein>
    <recommendedName>
        <fullName evidence="2">MrfA-like Zn-binding domain-containing protein</fullName>
    </recommendedName>
</protein>
<feature type="coiled-coil region" evidence="1">
    <location>
        <begin position="248"/>
        <end position="275"/>
    </location>
</feature>
<dbReference type="KEGG" id="cpb:Cphamn1_1414"/>
<evidence type="ECO:0000259" key="2">
    <source>
        <dbReference type="Pfam" id="PF09369"/>
    </source>
</evidence>
<keyword evidence="1" id="KW-0175">Coiled coil</keyword>
<sequence length="635" mass="71364">MENIRIGQLITPFGPGALYTDSKGTSLIIGGLDHWYKSDHQTGEIHIDEFSIFEPRLSVLLGVDRFRKPADFRLDRTNQNARITTPVLRFPTWYREVYTGRLKQVNLESMIVNAQRNERWVPVRFISACKAGHLGDFPWKQWVGCKCQSNGNLYLHDAGGADLASVWVECRTCNRRKSLAGVTWLDGEKEAGKQSAFQSSGIVCQGYRPWLGDLRRGEGCQEPLVGALINQSNLYFAKVMSSISLPDLSIEDESVANLKNDIEKCEHKIATAKALWRIGDKNDAILIIDSALKENGIEAEQNKIESVLERLFSDSSVLTERNNMPEQPDAPDLAFRRDEFNILRTSVNDDLRSRDLRVIPSEVPDNLVRWIGKVHLVERLRETRAFYGFSRLVPDEHPLDDMPENALKQLFLHPPQQNIEKWLPAITVFGEGIYIELAEVEINAWIHANYEWLVHRLNEAFRVRLANVYQVYSPQKGPSMEWAARYLLVHSLSHILINQLVFEAGYSSASLKERLYVSSDRRAPMAGILIYTAAGDSEGTLGGLVRIGHKDRLGPVIRKAVSRASWCSADPVCSENLGGQGTRLANLAACHACIMLPETACETMNNGLDRAIVIGTPDEREHGFMSELLSEISAA</sequence>
<accession>B3EJE2</accession>
<dbReference type="AlphaFoldDB" id="B3EJE2"/>
<dbReference type="OrthoDB" id="9134227at2"/>
<feature type="domain" description="MrfA-like Zn-binding" evidence="2">
    <location>
        <begin position="492"/>
        <end position="594"/>
    </location>
</feature>
<evidence type="ECO:0000313" key="3">
    <source>
        <dbReference type="EMBL" id="ACE04342.1"/>
    </source>
</evidence>
<dbReference type="STRING" id="331678.Cphamn1_1414"/>
<proteinExistence type="predicted"/>
<organism evidence="3">
    <name type="scientific">Chlorobium phaeobacteroides (strain BS1)</name>
    <dbReference type="NCBI Taxonomy" id="331678"/>
    <lineage>
        <taxon>Bacteria</taxon>
        <taxon>Pseudomonadati</taxon>
        <taxon>Chlorobiota</taxon>
        <taxon>Chlorobiia</taxon>
        <taxon>Chlorobiales</taxon>
        <taxon>Chlorobiaceae</taxon>
        <taxon>Chlorobium/Pelodictyon group</taxon>
        <taxon>Chlorobium</taxon>
    </lineage>
</organism>
<dbReference type="Pfam" id="PF09369">
    <property type="entry name" value="MZB"/>
    <property type="match status" value="1"/>
</dbReference>
<gene>
    <name evidence="3" type="ordered locus">Cphamn1_1414</name>
</gene>
<dbReference type="eggNOG" id="ENOG502Z7NV">
    <property type="taxonomic scope" value="Bacteria"/>
</dbReference>
<name>B3EJE2_CHLPB</name>
<dbReference type="EMBL" id="CP001101">
    <property type="protein sequence ID" value="ACE04342.1"/>
    <property type="molecule type" value="Genomic_DNA"/>
</dbReference>
<dbReference type="InterPro" id="IPR047721">
    <property type="entry name" value="DrmB"/>
</dbReference>
<evidence type="ECO:0000256" key="1">
    <source>
        <dbReference type="SAM" id="Coils"/>
    </source>
</evidence>
<dbReference type="NCBIfam" id="NF038324">
    <property type="entry name" value="DrmB_fam"/>
    <property type="match status" value="1"/>
</dbReference>